<keyword evidence="2" id="KW-0560">Oxidoreductase</keyword>
<feature type="chain" id="PRO_5031210561" description="FAD-binding PCMH-type domain-containing protein" evidence="3">
    <location>
        <begin position="22"/>
        <end position="784"/>
    </location>
</feature>
<dbReference type="SUPFAM" id="SSF56176">
    <property type="entry name" value="FAD-binding/transporter-associated domain-like"/>
    <property type="match status" value="1"/>
</dbReference>
<evidence type="ECO:0000313" key="5">
    <source>
        <dbReference type="EMBL" id="MBB3047695.1"/>
    </source>
</evidence>
<feature type="signal peptide" evidence="3">
    <location>
        <begin position="1"/>
        <end position="21"/>
    </location>
</feature>
<dbReference type="InterPro" id="IPR006094">
    <property type="entry name" value="Oxid_FAD_bind_N"/>
</dbReference>
<comment type="caution">
    <text evidence="5">The sequence shown here is derived from an EMBL/GenBank/DDBJ whole genome shotgun (WGS) entry which is preliminary data.</text>
</comment>
<dbReference type="Gene3D" id="3.30.465.10">
    <property type="match status" value="1"/>
</dbReference>
<reference evidence="5 6" key="1">
    <citation type="submission" date="2020-08" db="EMBL/GenBank/DDBJ databases">
        <title>Genomic Encyclopedia of Type Strains, Phase III (KMG-III): the genomes of soil and plant-associated and newly described type strains.</title>
        <authorList>
            <person name="Whitman W."/>
        </authorList>
    </citation>
    <scope>NUCLEOTIDE SEQUENCE [LARGE SCALE GENOMIC DNA]</scope>
    <source>
        <strain evidence="5 6">CECT 8654</strain>
    </source>
</reference>
<dbReference type="InterPro" id="IPR036318">
    <property type="entry name" value="FAD-bd_PCMH-like_sf"/>
</dbReference>
<dbReference type="Pfam" id="PF01565">
    <property type="entry name" value="FAD_binding_4"/>
    <property type="match status" value="1"/>
</dbReference>
<dbReference type="RefSeq" id="WP_183410459.1">
    <property type="nucleotide sequence ID" value="NZ_JACHWY010000002.1"/>
</dbReference>
<keyword evidence="1" id="KW-0285">Flavoprotein</keyword>
<dbReference type="GO" id="GO:0003885">
    <property type="term" value="F:D-arabinono-1,4-lactone oxidase activity"/>
    <property type="evidence" value="ECO:0007669"/>
    <property type="project" value="InterPro"/>
</dbReference>
<evidence type="ECO:0000256" key="3">
    <source>
        <dbReference type="SAM" id="SignalP"/>
    </source>
</evidence>
<dbReference type="Pfam" id="PF04030">
    <property type="entry name" value="ALO"/>
    <property type="match status" value="1"/>
</dbReference>
<proteinExistence type="predicted"/>
<keyword evidence="1" id="KW-0274">FAD</keyword>
<dbReference type="PROSITE" id="PS51387">
    <property type="entry name" value="FAD_PCMH"/>
    <property type="match status" value="1"/>
</dbReference>
<organism evidence="5 6">
    <name type="scientific">Litorivivens lipolytica</name>
    <dbReference type="NCBI Taxonomy" id="1524264"/>
    <lineage>
        <taxon>Bacteria</taxon>
        <taxon>Pseudomonadati</taxon>
        <taxon>Pseudomonadota</taxon>
        <taxon>Gammaproteobacteria</taxon>
        <taxon>Litorivivens</taxon>
    </lineage>
</organism>
<dbReference type="InterPro" id="IPR016166">
    <property type="entry name" value="FAD-bd_PCMH"/>
</dbReference>
<protein>
    <recommendedName>
        <fullName evidence="4">FAD-binding PCMH-type domain-containing protein</fullName>
    </recommendedName>
</protein>
<accession>A0A7W4W5A3</accession>
<dbReference type="EMBL" id="JACHWY010000002">
    <property type="protein sequence ID" value="MBB3047695.1"/>
    <property type="molecule type" value="Genomic_DNA"/>
</dbReference>
<dbReference type="PANTHER" id="PTHR43762:SF1">
    <property type="entry name" value="D-ARABINONO-1,4-LACTONE OXIDASE"/>
    <property type="match status" value="1"/>
</dbReference>
<dbReference type="InterPro" id="IPR016169">
    <property type="entry name" value="FAD-bd_PCMH_sub2"/>
</dbReference>
<sequence length="784" mass="86162">MLSPVKLLLASSLLLSGFLQAQSSCPGASYLATSCRDGVCRTDAGENPTNCPEDCADKSTQVMAYYTQAATCPPTNIYEPGSVSELQDTIRTIVSNGRKVKPAGTSHSATDIICADTNGDVVRSKNLKNIGPVEPFESHPMTVEVEAGVKFQELQEHLHNEGYSHGLASTGYGGISIGGAVATGAHGSSLLQSSTISSYVVALDVVGADGNITRYSEATTGQSNPTLWKALKTNLGLLGFVARVRLKLEPQFNMNVQVKYTTEDAFVNSPTGVADTVAGCDYVFLNWFPGQDTVQYLCGTRTNAPVDSPHAQNRLFTPDVSQSESDFAPNGLQLAMCDDNLKCDIESRRINDYQSSPPLIIAQNSTPDAEAVSRHSNLTGYSHRMITLQAEVFHRKNPEFSQLEYEGAMPMSQIQAAVQYLKSIYDRDDVCQPLIGTIMRFDRADDGLLMSANHARSGVAHNEQMVHLEFVEFWGYGLDDGGLERWVSTPYSEVIKHLVNNYNYWPHWGKNDEWVFTHPAVIARNSAERTLFNQAIAQLDPYGVFSTGASRRHGFISPQEGGNFAEHYYGNCSSQDSDGDGISDCTDRKPNEYSGMYMRIDDDGVGSGTCNVADSWNEMRSNFGADQEQNMRAGWDYDTKNHSYHASSYNWDPVWPNSGGRSWEVLMSAEFTADAAGRYCFSQDNGSTGTGIAQGWNACAQVWVNKNIVSEVGHDSALLRQGCVDLATNQTIRLDLYNRHHNANLSRSFISRPRWCFGGSSDCTPDRKFEQNQLKAISHENLPQ</sequence>
<evidence type="ECO:0000256" key="2">
    <source>
        <dbReference type="ARBA" id="ARBA00023002"/>
    </source>
</evidence>
<dbReference type="InterPro" id="IPR016167">
    <property type="entry name" value="FAD-bd_PCMH_sub1"/>
</dbReference>
<dbReference type="PROSITE" id="PS51257">
    <property type="entry name" value="PROKAR_LIPOPROTEIN"/>
    <property type="match status" value="1"/>
</dbReference>
<dbReference type="AlphaFoldDB" id="A0A7W4W5A3"/>
<dbReference type="InterPro" id="IPR007173">
    <property type="entry name" value="ALO_C"/>
</dbReference>
<dbReference type="GO" id="GO:0016020">
    <property type="term" value="C:membrane"/>
    <property type="evidence" value="ECO:0007669"/>
    <property type="project" value="InterPro"/>
</dbReference>
<dbReference type="GO" id="GO:0071949">
    <property type="term" value="F:FAD binding"/>
    <property type="evidence" value="ECO:0007669"/>
    <property type="project" value="InterPro"/>
</dbReference>
<keyword evidence="3" id="KW-0732">Signal</keyword>
<dbReference type="Proteomes" id="UP000537130">
    <property type="component" value="Unassembled WGS sequence"/>
</dbReference>
<evidence type="ECO:0000313" key="6">
    <source>
        <dbReference type="Proteomes" id="UP000537130"/>
    </source>
</evidence>
<dbReference type="Gene3D" id="3.30.43.10">
    <property type="entry name" value="Uridine Diphospho-n-acetylenolpyruvylglucosamine Reductase, domain 2"/>
    <property type="match status" value="1"/>
</dbReference>
<keyword evidence="6" id="KW-1185">Reference proteome</keyword>
<dbReference type="InterPro" id="IPR010031">
    <property type="entry name" value="FAD_lactone_oxidase-like"/>
</dbReference>
<feature type="domain" description="FAD-binding PCMH-type" evidence="4">
    <location>
        <begin position="70"/>
        <end position="251"/>
    </location>
</feature>
<name>A0A7W4W5A3_9GAMM</name>
<gene>
    <name evidence="5" type="ORF">FHR99_001961</name>
</gene>
<evidence type="ECO:0000256" key="1">
    <source>
        <dbReference type="ARBA" id="ARBA00022827"/>
    </source>
</evidence>
<dbReference type="PANTHER" id="PTHR43762">
    <property type="entry name" value="L-GULONOLACTONE OXIDASE"/>
    <property type="match status" value="1"/>
</dbReference>
<evidence type="ECO:0000259" key="4">
    <source>
        <dbReference type="PROSITE" id="PS51387"/>
    </source>
</evidence>